<dbReference type="EMBL" id="VUJU01002435">
    <property type="protein sequence ID" value="KAF0761305.1"/>
    <property type="molecule type" value="Genomic_DNA"/>
</dbReference>
<comment type="caution">
    <text evidence="1">The sequence shown here is derived from an EMBL/GenBank/DDBJ whole genome shotgun (WGS) entry which is preliminary data.</text>
</comment>
<evidence type="ECO:0000313" key="2">
    <source>
        <dbReference type="Proteomes" id="UP000478052"/>
    </source>
</evidence>
<accession>A0A6G0YU85</accession>
<dbReference type="OrthoDB" id="6620158at2759"/>
<dbReference type="Proteomes" id="UP000478052">
    <property type="component" value="Unassembled WGS sequence"/>
</dbReference>
<keyword evidence="2" id="KW-1185">Reference proteome</keyword>
<reference evidence="1 2" key="1">
    <citation type="submission" date="2019-08" db="EMBL/GenBank/DDBJ databases">
        <title>Whole genome of Aphis craccivora.</title>
        <authorList>
            <person name="Voronova N.V."/>
            <person name="Shulinski R.S."/>
            <person name="Bandarenka Y.V."/>
            <person name="Zhorov D.G."/>
            <person name="Warner D."/>
        </authorList>
    </citation>
    <scope>NUCLEOTIDE SEQUENCE [LARGE SCALE GENOMIC DNA]</scope>
    <source>
        <strain evidence="1">180601</strain>
        <tissue evidence="1">Whole Body</tissue>
    </source>
</reference>
<proteinExistence type="predicted"/>
<evidence type="ECO:0000313" key="1">
    <source>
        <dbReference type="EMBL" id="KAF0761305.1"/>
    </source>
</evidence>
<name>A0A6G0YU85_APHCR</name>
<gene>
    <name evidence="1" type="ORF">FWK35_00028788</name>
</gene>
<sequence>MAKNNKQCFEFDRTDRLRRTIFLEDSSEDELFEYNNKTKITLVILKYDIHKYIIVSLEEDSWNKPPASLIKPKAKVKVGGRADSLPISIKQVKVIKKRKPLADRLTTVKAINVKPKEVEPNIIKIENNKQVVNNASTKTKRQV</sequence>
<organism evidence="1 2">
    <name type="scientific">Aphis craccivora</name>
    <name type="common">Cowpea aphid</name>
    <dbReference type="NCBI Taxonomy" id="307492"/>
    <lineage>
        <taxon>Eukaryota</taxon>
        <taxon>Metazoa</taxon>
        <taxon>Ecdysozoa</taxon>
        <taxon>Arthropoda</taxon>
        <taxon>Hexapoda</taxon>
        <taxon>Insecta</taxon>
        <taxon>Pterygota</taxon>
        <taxon>Neoptera</taxon>
        <taxon>Paraneoptera</taxon>
        <taxon>Hemiptera</taxon>
        <taxon>Sternorrhyncha</taxon>
        <taxon>Aphidomorpha</taxon>
        <taxon>Aphidoidea</taxon>
        <taxon>Aphididae</taxon>
        <taxon>Aphidini</taxon>
        <taxon>Aphis</taxon>
        <taxon>Aphis</taxon>
    </lineage>
</organism>
<dbReference type="AlphaFoldDB" id="A0A6G0YU85"/>
<protein>
    <submittedName>
        <fullName evidence="1">Uncharacterized protein</fullName>
    </submittedName>
</protein>